<name>A0A8J7Y6F7_9EURY</name>
<gene>
    <name evidence="2" type="ORF">KTS45_14580</name>
</gene>
<evidence type="ECO:0000259" key="1">
    <source>
        <dbReference type="Pfam" id="PF18545"/>
    </source>
</evidence>
<dbReference type="OrthoDB" id="271604at2157"/>
<reference evidence="2 3" key="1">
    <citation type="submission" date="2021-06" db="EMBL/GenBank/DDBJ databases">
        <title>New haloarchaea isolates fom saline soil.</title>
        <authorList>
            <person name="Duran-Viseras A."/>
            <person name="Sanchez-Porro C.S."/>
            <person name="Ventosa A."/>
        </authorList>
    </citation>
    <scope>NUCLEOTIDE SEQUENCE [LARGE SCALE GENOMIC DNA]</scope>
    <source>
        <strain evidence="2 3">JCM 183640</strain>
    </source>
</reference>
<protein>
    <recommendedName>
        <fullName evidence="1">Halobacterial output domain-containing protein</fullName>
    </recommendedName>
</protein>
<proteinExistence type="predicted"/>
<dbReference type="Proteomes" id="UP000766550">
    <property type="component" value="Unassembled WGS sequence"/>
</dbReference>
<sequence length="85" mass="9201">MVVEHDFDDPHSELTVTVVDAVSKAVGVSPAGVVPRVNDHVDPDALDRIFRPRPDGSGRQGRLTFELADCLVEITGDGTVRVYDT</sequence>
<evidence type="ECO:0000313" key="3">
    <source>
        <dbReference type="Proteomes" id="UP000766550"/>
    </source>
</evidence>
<keyword evidence="3" id="KW-1185">Reference proteome</keyword>
<dbReference type="RefSeq" id="WP_162318256.1">
    <property type="nucleotide sequence ID" value="NZ_JAHQXF010000002.1"/>
</dbReference>
<dbReference type="EMBL" id="JAHQXF010000002">
    <property type="protein sequence ID" value="MBV0925430.1"/>
    <property type="molecule type" value="Genomic_DNA"/>
</dbReference>
<comment type="caution">
    <text evidence="2">The sequence shown here is derived from an EMBL/GenBank/DDBJ whole genome shotgun (WGS) entry which is preliminary data.</text>
</comment>
<accession>A0A8J7Y6F7</accession>
<organism evidence="2 3">
    <name type="scientific">Haloarcula limicola</name>
    <dbReference type="NCBI Taxonomy" id="1429915"/>
    <lineage>
        <taxon>Archaea</taxon>
        <taxon>Methanobacteriati</taxon>
        <taxon>Methanobacteriota</taxon>
        <taxon>Stenosarchaea group</taxon>
        <taxon>Halobacteria</taxon>
        <taxon>Halobacteriales</taxon>
        <taxon>Haloarculaceae</taxon>
        <taxon>Haloarcula</taxon>
    </lineage>
</organism>
<feature type="domain" description="Halobacterial output" evidence="1">
    <location>
        <begin position="13"/>
        <end position="83"/>
    </location>
</feature>
<evidence type="ECO:0000313" key="2">
    <source>
        <dbReference type="EMBL" id="MBV0925430.1"/>
    </source>
</evidence>
<dbReference type="Pfam" id="PF18545">
    <property type="entry name" value="HalOD1"/>
    <property type="match status" value="1"/>
</dbReference>
<dbReference type="InterPro" id="IPR040624">
    <property type="entry name" value="HalOD1"/>
</dbReference>
<dbReference type="AlphaFoldDB" id="A0A8J7Y6F7"/>